<dbReference type="EMBL" id="CAJVCH010414628">
    <property type="protein sequence ID" value="CAG7818219.1"/>
    <property type="molecule type" value="Genomic_DNA"/>
</dbReference>
<organism evidence="1 2">
    <name type="scientific">Allacma fusca</name>
    <dbReference type="NCBI Taxonomy" id="39272"/>
    <lineage>
        <taxon>Eukaryota</taxon>
        <taxon>Metazoa</taxon>
        <taxon>Ecdysozoa</taxon>
        <taxon>Arthropoda</taxon>
        <taxon>Hexapoda</taxon>
        <taxon>Collembola</taxon>
        <taxon>Symphypleona</taxon>
        <taxon>Sminthuridae</taxon>
        <taxon>Allacma</taxon>
    </lineage>
</organism>
<evidence type="ECO:0000313" key="2">
    <source>
        <dbReference type="Proteomes" id="UP000708208"/>
    </source>
</evidence>
<gene>
    <name evidence="1" type="ORF">AFUS01_LOCUS28733</name>
</gene>
<protein>
    <submittedName>
        <fullName evidence="1">Uncharacterized protein</fullName>
    </submittedName>
</protein>
<proteinExistence type="predicted"/>
<comment type="caution">
    <text evidence="1">The sequence shown here is derived from an EMBL/GenBank/DDBJ whole genome shotgun (WGS) entry which is preliminary data.</text>
</comment>
<keyword evidence="2" id="KW-1185">Reference proteome</keyword>
<evidence type="ECO:0000313" key="1">
    <source>
        <dbReference type="EMBL" id="CAG7818219.1"/>
    </source>
</evidence>
<dbReference type="AlphaFoldDB" id="A0A8J2PLF2"/>
<dbReference type="Proteomes" id="UP000708208">
    <property type="component" value="Unassembled WGS sequence"/>
</dbReference>
<accession>A0A8J2PLF2</accession>
<name>A0A8J2PLF2_9HEXA</name>
<reference evidence="1" key="1">
    <citation type="submission" date="2021-06" db="EMBL/GenBank/DDBJ databases">
        <authorList>
            <person name="Hodson N. C."/>
            <person name="Mongue J. A."/>
            <person name="Jaron S. K."/>
        </authorList>
    </citation>
    <scope>NUCLEOTIDE SEQUENCE</scope>
</reference>
<sequence>MRSDLEEYETQLTNSLFEEIDAVLKEPYRNISESSYHLTKSILKTGRNAVSSMFTSKTQLIKQEEIPAIIKMIKLLRKQTSWGHIRKSMDTSELLAMNDELETFFQASPHFSNICLIRHEIQQFQLYFKEQSVIRIKNDVAILLQSRKDWMIKFDQKIAGIVEWVKTRIEDSNVIFHQQEILTCIKMHLIKIVDARQVCSHKDFSKPLNISQMLEDLEEILKRDEPTPDKLLANVEERLNQITSFLPGRLCLTFDFPKDPEMGEEELVPKEVDVSDVIKYVSKQLENYTTDPSTLL</sequence>
<feature type="non-terminal residue" evidence="1">
    <location>
        <position position="1"/>
    </location>
</feature>